<evidence type="ECO:0000256" key="2">
    <source>
        <dbReference type="ARBA" id="ARBA00022490"/>
    </source>
</evidence>
<evidence type="ECO:0000313" key="6">
    <source>
        <dbReference type="EMBL" id="RKU43337.1"/>
    </source>
</evidence>
<feature type="compositionally biased region" description="Polar residues" evidence="4">
    <location>
        <begin position="360"/>
        <end position="372"/>
    </location>
</feature>
<dbReference type="GO" id="GO:0005815">
    <property type="term" value="C:microtubule organizing center"/>
    <property type="evidence" value="ECO:0007669"/>
    <property type="project" value="InterPro"/>
</dbReference>
<feature type="region of interest" description="Disordered" evidence="4">
    <location>
        <begin position="515"/>
        <end position="540"/>
    </location>
</feature>
<comment type="subcellular location">
    <subcellularLocation>
        <location evidence="1">Cytoplasm</location>
    </subcellularLocation>
</comment>
<feature type="domain" description="Centrosomin N-terminal motif 1" evidence="5">
    <location>
        <begin position="34"/>
        <end position="101"/>
    </location>
</feature>
<keyword evidence="7" id="KW-1185">Reference proteome</keyword>
<evidence type="ECO:0000256" key="1">
    <source>
        <dbReference type="ARBA" id="ARBA00004496"/>
    </source>
</evidence>
<feature type="compositionally biased region" description="Basic and acidic residues" evidence="4">
    <location>
        <begin position="764"/>
        <end position="774"/>
    </location>
</feature>
<evidence type="ECO:0000259" key="5">
    <source>
        <dbReference type="Pfam" id="PF07989"/>
    </source>
</evidence>
<feature type="compositionally biased region" description="Basic and acidic residues" evidence="4">
    <location>
        <begin position="464"/>
        <end position="496"/>
    </location>
</feature>
<organism evidence="6 7">
    <name type="scientific">Coniochaeta pulveracea</name>
    <dbReference type="NCBI Taxonomy" id="177199"/>
    <lineage>
        <taxon>Eukaryota</taxon>
        <taxon>Fungi</taxon>
        <taxon>Dikarya</taxon>
        <taxon>Ascomycota</taxon>
        <taxon>Pezizomycotina</taxon>
        <taxon>Sordariomycetes</taxon>
        <taxon>Sordariomycetidae</taxon>
        <taxon>Coniochaetales</taxon>
        <taxon>Coniochaetaceae</taxon>
        <taxon>Coniochaeta</taxon>
    </lineage>
</organism>
<feature type="compositionally biased region" description="Polar residues" evidence="4">
    <location>
        <begin position="523"/>
        <end position="532"/>
    </location>
</feature>
<reference evidence="6 7" key="1">
    <citation type="submission" date="2018-08" db="EMBL/GenBank/DDBJ databases">
        <title>Draft genome of the lignicolous fungus Coniochaeta pulveracea.</title>
        <authorList>
            <person name="Borstlap C.J."/>
            <person name="De Witt R.N."/>
            <person name="Botha A."/>
            <person name="Volschenk H."/>
        </authorList>
    </citation>
    <scope>NUCLEOTIDE SEQUENCE [LARGE SCALE GENOMIC DNA]</scope>
    <source>
        <strain evidence="6 7">CAB683</strain>
    </source>
</reference>
<evidence type="ECO:0000313" key="7">
    <source>
        <dbReference type="Proteomes" id="UP000275385"/>
    </source>
</evidence>
<feature type="compositionally biased region" description="Low complexity" evidence="4">
    <location>
        <begin position="673"/>
        <end position="698"/>
    </location>
</feature>
<feature type="region of interest" description="Disordered" evidence="4">
    <location>
        <begin position="326"/>
        <end position="503"/>
    </location>
</feature>
<name>A0A420Y674_9PEZI</name>
<feature type="region of interest" description="Disordered" evidence="4">
    <location>
        <begin position="812"/>
        <end position="850"/>
    </location>
</feature>
<dbReference type="Proteomes" id="UP000275385">
    <property type="component" value="Unassembled WGS sequence"/>
</dbReference>
<dbReference type="OrthoDB" id="10251744at2759"/>
<dbReference type="GO" id="GO:0005737">
    <property type="term" value="C:cytoplasm"/>
    <property type="evidence" value="ECO:0007669"/>
    <property type="project" value="UniProtKB-SubCell"/>
</dbReference>
<dbReference type="AlphaFoldDB" id="A0A420Y674"/>
<evidence type="ECO:0000256" key="3">
    <source>
        <dbReference type="SAM" id="Coils"/>
    </source>
</evidence>
<keyword evidence="2" id="KW-0963">Cytoplasm</keyword>
<protein>
    <recommendedName>
        <fullName evidence="5">Centrosomin N-terminal motif 1 domain-containing protein</fullName>
    </recommendedName>
</protein>
<feature type="compositionally biased region" description="Polar residues" evidence="4">
    <location>
        <begin position="266"/>
        <end position="284"/>
    </location>
</feature>
<evidence type="ECO:0000256" key="4">
    <source>
        <dbReference type="SAM" id="MobiDB-lite"/>
    </source>
</evidence>
<feature type="region of interest" description="Disordered" evidence="4">
    <location>
        <begin position="755"/>
        <end position="785"/>
    </location>
</feature>
<gene>
    <name evidence="6" type="ORF">DL546_004393</name>
</gene>
<sequence>MKTAQSSPLRRVGSDGRRPQSSGGGEPFKKGLGVKDMEQTLDTMHKQMFDLKLELYHRRERQTQLDAKVQKLEAEQAKTAELNDRLVLELEKRDQAVQEAVTVIVLLEAKVEQLMREREMVRHVDNEGYSFYPREGTPTPSALEIGTPQRKDSFLSLFPSPSRAHDTKLSRQPSFLSDCSAATSNLRNVYLGVRGSVISLPKMDGPDLERGETRSPSMSVLSESSFLSVYGQKGINLSSSVSEYKYDGTSFDAYVDSSPLEHKSVGNKSTIVTPSKLPRQSDSPNLHKGTPKLHNITDILGGESPLQKLENLDKTMAYKNDEATLATHERPDGHMPAGWRADQAGQPKTKQEKRDALHQVMTNGPSTKNFANPNGLPPTPDTISTGTLRRFESSNDNIHNGQGQGPERSYLTVSDNTTSDVSLPALPKDKAGNSSKPSNGLAQPVSTTAFDSRKELPRSNSYYDNDHSSHDHIQRPRSADETTVSNRREDGRRAEWNSDESDEDLDYWMQESRKPDQVKGLTPLSSASQAGNPNKGRVSPDLFSFPTSTRGWATNAMFGTLSGSGYNGAGGSLGAASSPLANTLDALGDSLPQPLFDSGLASPILDGTVAPPPPNRRSSLNARTGSSHGTMSHSTSTSSNASPAVARIRKSQDRNRNRSNSVDGPPMSAQKNARAAAAHVGRAPTAPPQQSMVEQQVQKQRHYPPTASQPSRSRAFKNLFRRSVGSPADIQAPASTLPLDATSKDIKDVPAEIGVPSWGRRRSGHDIFGVDRDSATPPPIMRHRRESYEGGAPLDENMPVVDHLRQNVQVSNDVVQSSGGAPIKNEEKEAGGKRKWLGLGRRGSLRTRAG</sequence>
<proteinExistence type="predicted"/>
<feature type="coiled-coil region" evidence="3">
    <location>
        <begin position="65"/>
        <end position="117"/>
    </location>
</feature>
<feature type="compositionally biased region" description="Low complexity" evidence="4">
    <location>
        <begin position="624"/>
        <end position="639"/>
    </location>
</feature>
<feature type="compositionally biased region" description="Polar residues" evidence="4">
    <location>
        <begin position="411"/>
        <end position="421"/>
    </location>
</feature>
<dbReference type="EMBL" id="QVQW01000044">
    <property type="protein sequence ID" value="RKU43337.1"/>
    <property type="molecule type" value="Genomic_DNA"/>
</dbReference>
<dbReference type="InterPro" id="IPR012943">
    <property type="entry name" value="Cnn_1N"/>
</dbReference>
<feature type="region of interest" description="Disordered" evidence="4">
    <location>
        <begin position="598"/>
        <end position="713"/>
    </location>
</feature>
<accession>A0A420Y674</accession>
<feature type="compositionally biased region" description="Polar residues" evidence="4">
    <location>
        <begin position="432"/>
        <end position="450"/>
    </location>
</feature>
<dbReference type="Pfam" id="PF07989">
    <property type="entry name" value="Cnn_1N"/>
    <property type="match status" value="1"/>
</dbReference>
<dbReference type="STRING" id="177199.A0A420Y674"/>
<feature type="region of interest" description="Disordered" evidence="4">
    <location>
        <begin position="1"/>
        <end position="33"/>
    </location>
</feature>
<feature type="region of interest" description="Disordered" evidence="4">
    <location>
        <begin position="259"/>
        <end position="301"/>
    </location>
</feature>
<comment type="caution">
    <text evidence="6">The sequence shown here is derived from an EMBL/GenBank/DDBJ whole genome shotgun (WGS) entry which is preliminary data.</text>
</comment>
<keyword evidence="3" id="KW-0175">Coiled coil</keyword>